<proteinExistence type="predicted"/>
<keyword evidence="1" id="KW-0812">Transmembrane</keyword>
<gene>
    <name evidence="2" type="ORF">KV397_16120</name>
</gene>
<dbReference type="EMBL" id="CP078078">
    <property type="protein sequence ID" value="UPL19183.1"/>
    <property type="molecule type" value="Genomic_DNA"/>
</dbReference>
<dbReference type="RefSeq" id="WP_047523874.1">
    <property type="nucleotide sequence ID" value="NZ_CP078078.1"/>
</dbReference>
<name>A0ABY4J5L3_9MICO</name>
<keyword evidence="3" id="KW-1185">Reference proteome</keyword>
<reference evidence="2 3" key="1">
    <citation type="submission" date="2021-06" db="EMBL/GenBank/DDBJ databases">
        <title>Genome-based taxonomic framework of Microbacterium strains isolated from marine environment, the description of four new species and reclassification of four preexisting species.</title>
        <authorList>
            <person name="Lee S.D."/>
            <person name="Kim S.-M."/>
            <person name="Byeon Y.-S."/>
            <person name="Yang H.L."/>
            <person name="Kim I.S."/>
        </authorList>
    </citation>
    <scope>NUCLEOTIDE SEQUENCE [LARGE SCALE GENOMIC DNA]</scope>
    <source>
        <strain evidence="2 3">KSW4-10</strain>
    </source>
</reference>
<dbReference type="Pfam" id="PF26606">
    <property type="entry name" value="SCO4848"/>
    <property type="match status" value="1"/>
</dbReference>
<dbReference type="Proteomes" id="UP000830631">
    <property type="component" value="Chromosome"/>
</dbReference>
<organism evidence="2 3">
    <name type="scientific">Microbacterium aurugineum</name>
    <dbReference type="NCBI Taxonomy" id="2851642"/>
    <lineage>
        <taxon>Bacteria</taxon>
        <taxon>Bacillati</taxon>
        <taxon>Actinomycetota</taxon>
        <taxon>Actinomycetes</taxon>
        <taxon>Micrococcales</taxon>
        <taxon>Microbacteriaceae</taxon>
        <taxon>Microbacterium</taxon>
    </lineage>
</organism>
<protein>
    <recommendedName>
        <fullName evidence="4">Integral membrane protein</fullName>
    </recommendedName>
</protein>
<evidence type="ECO:0008006" key="4">
    <source>
        <dbReference type="Google" id="ProtNLM"/>
    </source>
</evidence>
<evidence type="ECO:0000313" key="2">
    <source>
        <dbReference type="EMBL" id="UPL19183.1"/>
    </source>
</evidence>
<sequence>MTLLAVLLFLNAAFNAVVWPQFYKRVAKDPRARDENGKATPFLTVHVVLIAIALALALASVIAGIAALAGAF</sequence>
<evidence type="ECO:0000256" key="1">
    <source>
        <dbReference type="SAM" id="Phobius"/>
    </source>
</evidence>
<dbReference type="InterPro" id="IPR058061">
    <property type="entry name" value="SCO4848-like"/>
</dbReference>
<feature type="transmembrane region" description="Helical" evidence="1">
    <location>
        <begin position="39"/>
        <end position="69"/>
    </location>
</feature>
<keyword evidence="1" id="KW-1133">Transmembrane helix</keyword>
<accession>A0ABY4J5L3</accession>
<evidence type="ECO:0000313" key="3">
    <source>
        <dbReference type="Proteomes" id="UP000830631"/>
    </source>
</evidence>
<dbReference type="NCBIfam" id="NF046117">
    <property type="entry name" value="SCO4848_fam"/>
    <property type="match status" value="1"/>
</dbReference>
<keyword evidence="1" id="KW-0472">Membrane</keyword>